<protein>
    <submittedName>
        <fullName evidence="1">Uncharacterized protein</fullName>
    </submittedName>
</protein>
<dbReference type="Proteomes" id="UP000287651">
    <property type="component" value="Unassembled WGS sequence"/>
</dbReference>
<comment type="caution">
    <text evidence="1">The sequence shown here is derived from an EMBL/GenBank/DDBJ whole genome shotgun (WGS) entry which is preliminary data.</text>
</comment>
<sequence>MRRLPGNCGGPVQLDLSSNAHFKCKPKPSPTSIHHLNKRGAAAASTEKTQMASTKIVAVALLCVMVLSVAAVDATSYTTVDNSCYCICMIERCMITPGATKEACAPSCDEGCVNAGLHGRIDEHDFCGSSCFQFSDGYSVIVFRAALPVLAGAMGQMLPELKSIEDEATRASSAALTLSRTAASLVLRHSRSCAMASRESCPSRRACSLSREFSFRAISRASSTGLLLRVDDLVFVHLDALPEAHFSFQEKKHSSAST</sequence>
<accession>A0A426ZA93</accession>
<dbReference type="EMBL" id="AMZH03007602">
    <property type="protein sequence ID" value="RRT60917.1"/>
    <property type="molecule type" value="Genomic_DNA"/>
</dbReference>
<gene>
    <name evidence="1" type="ORF">B296_00016272</name>
</gene>
<name>A0A426ZA93_ENSVE</name>
<dbReference type="AlphaFoldDB" id="A0A426ZA93"/>
<reference evidence="1 2" key="1">
    <citation type="journal article" date="2014" name="Agronomy (Basel)">
        <title>A Draft Genome Sequence for Ensete ventricosum, the Drought-Tolerant Tree Against Hunger.</title>
        <authorList>
            <person name="Harrison J."/>
            <person name="Moore K.A."/>
            <person name="Paszkiewicz K."/>
            <person name="Jones T."/>
            <person name="Grant M."/>
            <person name="Ambacheew D."/>
            <person name="Muzemil S."/>
            <person name="Studholme D.J."/>
        </authorList>
    </citation>
    <scope>NUCLEOTIDE SEQUENCE [LARGE SCALE GENOMIC DNA]</scope>
</reference>
<evidence type="ECO:0000313" key="2">
    <source>
        <dbReference type="Proteomes" id="UP000287651"/>
    </source>
</evidence>
<proteinExistence type="predicted"/>
<evidence type="ECO:0000313" key="1">
    <source>
        <dbReference type="EMBL" id="RRT60917.1"/>
    </source>
</evidence>
<organism evidence="1 2">
    <name type="scientific">Ensete ventricosum</name>
    <name type="common">Abyssinian banana</name>
    <name type="synonym">Musa ensete</name>
    <dbReference type="NCBI Taxonomy" id="4639"/>
    <lineage>
        <taxon>Eukaryota</taxon>
        <taxon>Viridiplantae</taxon>
        <taxon>Streptophyta</taxon>
        <taxon>Embryophyta</taxon>
        <taxon>Tracheophyta</taxon>
        <taxon>Spermatophyta</taxon>
        <taxon>Magnoliopsida</taxon>
        <taxon>Liliopsida</taxon>
        <taxon>Zingiberales</taxon>
        <taxon>Musaceae</taxon>
        <taxon>Ensete</taxon>
    </lineage>
</organism>